<keyword evidence="6" id="KW-1185">Reference proteome</keyword>
<name>D0BJC0_9LACT</name>
<dbReference type="InterPro" id="IPR010982">
    <property type="entry name" value="Lambda_DNA-bd_dom_sf"/>
</dbReference>
<dbReference type="eggNOG" id="COG1396">
    <property type="taxonomic scope" value="Bacteria"/>
</dbReference>
<evidence type="ECO:0000256" key="3">
    <source>
        <dbReference type="ARBA" id="ARBA00023163"/>
    </source>
</evidence>
<evidence type="ECO:0000259" key="4">
    <source>
        <dbReference type="PROSITE" id="PS50943"/>
    </source>
</evidence>
<dbReference type="Gene3D" id="1.10.260.40">
    <property type="entry name" value="lambda repressor-like DNA-binding domains"/>
    <property type="match status" value="1"/>
</dbReference>
<dbReference type="Pfam" id="PF01381">
    <property type="entry name" value="HTH_3"/>
    <property type="match status" value="1"/>
</dbReference>
<dbReference type="GO" id="GO:0003677">
    <property type="term" value="F:DNA binding"/>
    <property type="evidence" value="ECO:0007669"/>
    <property type="project" value="UniProtKB-KW"/>
</dbReference>
<dbReference type="SUPFAM" id="SSF47413">
    <property type="entry name" value="lambda repressor-like DNA-binding domains"/>
    <property type="match status" value="1"/>
</dbReference>
<dbReference type="HOGENOM" id="CLU_066192_1_1_9"/>
<keyword evidence="3" id="KW-0804">Transcription</keyword>
<protein>
    <recommendedName>
        <fullName evidence="4">HTH cro/C1-type domain-containing protein</fullName>
    </recommendedName>
</protein>
<dbReference type="InterPro" id="IPR039418">
    <property type="entry name" value="LexA-like"/>
</dbReference>
<dbReference type="InterPro" id="IPR001387">
    <property type="entry name" value="Cro/C1-type_HTH"/>
</dbReference>
<dbReference type="Gene3D" id="2.10.109.10">
    <property type="entry name" value="Umud Fragment, subunit A"/>
    <property type="match status" value="1"/>
</dbReference>
<sequence>MFSANRLKEIRTQQGYSQSFIAKQLEISRVAYHHWENGKTIPNQKNLIALADIFNVEASYFESEYTIVTNYLQLHSNNQKKAEHYVEQLLHQQQSQKTLYPITVLAEVKLSAGLGKGIFDEYETEIVYSPTEQRGYDIAAWIQGDSMSPAYQNGEVALIQANGFDYDGAVYALTWNEAVYIKKLYRDEQGFRMVSLNPNYSEQFIPYEENPQVVGLVVNHFMPVSAS</sequence>
<proteinExistence type="predicted"/>
<dbReference type="OrthoDB" id="9805856at2"/>
<feature type="domain" description="HTH cro/C1-type" evidence="4">
    <location>
        <begin position="7"/>
        <end position="61"/>
    </location>
</feature>
<dbReference type="RefSeq" id="WP_006702328.1">
    <property type="nucleotide sequence ID" value="NZ_KI391971.1"/>
</dbReference>
<dbReference type="PROSITE" id="PS50943">
    <property type="entry name" value="HTH_CROC1"/>
    <property type="match status" value="1"/>
</dbReference>
<evidence type="ECO:0000256" key="1">
    <source>
        <dbReference type="ARBA" id="ARBA00023015"/>
    </source>
</evidence>
<evidence type="ECO:0000313" key="6">
    <source>
        <dbReference type="Proteomes" id="UP000002939"/>
    </source>
</evidence>
<dbReference type="PANTHER" id="PTHR40661:SF1">
    <property type="entry name" value="HTH CRO_C1-TYPE DOMAIN-CONTAINING PROTEIN"/>
    <property type="match status" value="1"/>
</dbReference>
<dbReference type="eggNOG" id="COG2932">
    <property type="taxonomic scope" value="Bacteria"/>
</dbReference>
<dbReference type="Proteomes" id="UP000002939">
    <property type="component" value="Unassembled WGS sequence"/>
</dbReference>
<dbReference type="SUPFAM" id="SSF51306">
    <property type="entry name" value="LexA/Signal peptidase"/>
    <property type="match status" value="1"/>
</dbReference>
<accession>D0BJC0</accession>
<keyword evidence="2" id="KW-0238">DNA-binding</keyword>
<evidence type="ECO:0000256" key="2">
    <source>
        <dbReference type="ARBA" id="ARBA00023125"/>
    </source>
</evidence>
<dbReference type="Pfam" id="PF00717">
    <property type="entry name" value="Peptidase_S24"/>
    <property type="match status" value="1"/>
</dbReference>
<dbReference type="STRING" id="626369.HMPREF0446_00055"/>
<dbReference type="AlphaFoldDB" id="D0BJC0"/>
<gene>
    <name evidence="5" type="ORF">HMPREF0446_00055</name>
</gene>
<reference evidence="5" key="1">
    <citation type="submission" date="2009-09" db="EMBL/GenBank/DDBJ databases">
        <authorList>
            <consortium name="The Broad Institute Genome Sequencing Platform"/>
            <person name="Ward D."/>
            <person name="Feldgarden M."/>
            <person name="Earl A."/>
            <person name="Young S.K."/>
            <person name="Zeng Q."/>
            <person name="Koehrsen M."/>
            <person name="Alvarado L."/>
            <person name="Berlin A."/>
            <person name="Bochicchio J."/>
            <person name="Borenstein D."/>
            <person name="Chapman S.B."/>
            <person name="Chen Z."/>
            <person name="Engels R."/>
            <person name="Freedman E."/>
            <person name="Gellesch M."/>
            <person name="Goldberg J."/>
            <person name="Griggs A."/>
            <person name="Gujja S."/>
            <person name="Heilman E."/>
            <person name="Heiman D."/>
            <person name="Hepburn T."/>
            <person name="Howarth C."/>
            <person name="Jen D."/>
            <person name="Larson L."/>
            <person name="Lewis B."/>
            <person name="Mehta T."/>
            <person name="Park D."/>
            <person name="Pearson M."/>
            <person name="Roberts A."/>
            <person name="Saif S."/>
            <person name="Shea T."/>
            <person name="Shenoy N."/>
            <person name="Sisk P."/>
            <person name="Stolte C."/>
            <person name="Sykes S."/>
            <person name="Thomson T."/>
            <person name="Walk T."/>
            <person name="White J."/>
            <person name="Yandava C."/>
            <person name="Sibley C.D."/>
            <person name="Field T.R."/>
            <person name="Grinwis M."/>
            <person name="Eshaghurshan C.S."/>
            <person name="Surette M.G."/>
            <person name="Haas B."/>
            <person name="Nusbaum C."/>
            <person name="Birren B."/>
        </authorList>
    </citation>
    <scope>NUCLEOTIDE SEQUENCE [LARGE SCALE GENOMIC DNA]</scope>
    <source>
        <strain evidence="5">ATCC 700633</strain>
    </source>
</reference>
<comment type="caution">
    <text evidence="5">The sequence shown here is derived from an EMBL/GenBank/DDBJ whole genome shotgun (WGS) entry which is preliminary data.</text>
</comment>
<dbReference type="PANTHER" id="PTHR40661">
    <property type="match status" value="1"/>
</dbReference>
<dbReference type="CDD" id="cd00093">
    <property type="entry name" value="HTH_XRE"/>
    <property type="match status" value="1"/>
</dbReference>
<dbReference type="InterPro" id="IPR015927">
    <property type="entry name" value="Peptidase_S24_S26A/B/C"/>
</dbReference>
<organism evidence="5 6">
    <name type="scientific">Granulicatella elegans ATCC 700633</name>
    <dbReference type="NCBI Taxonomy" id="626369"/>
    <lineage>
        <taxon>Bacteria</taxon>
        <taxon>Bacillati</taxon>
        <taxon>Bacillota</taxon>
        <taxon>Bacilli</taxon>
        <taxon>Lactobacillales</taxon>
        <taxon>Carnobacteriaceae</taxon>
        <taxon>Granulicatella</taxon>
    </lineage>
</organism>
<dbReference type="EMBL" id="ACRF02000016">
    <property type="protein sequence ID" value="EEW93173.1"/>
    <property type="molecule type" value="Genomic_DNA"/>
</dbReference>
<dbReference type="CDD" id="cd06529">
    <property type="entry name" value="S24_LexA-like"/>
    <property type="match status" value="1"/>
</dbReference>
<reference evidence="5" key="2">
    <citation type="submission" date="2011-10" db="EMBL/GenBank/DDBJ databases">
        <title>The Genome Sequence of Granulicatella elegans ATCC 700633.</title>
        <authorList>
            <consortium name="The Broad Institute Genome Sequencing Platform"/>
            <consortium name="The Broad Institute Genome Sequencing Center for Infectious Disease"/>
            <person name="Earl A."/>
            <person name="Ward D."/>
            <person name="Feldgarden M."/>
            <person name="Gevers D."/>
            <person name="Sibley C.D."/>
            <person name="Field T.R."/>
            <person name="Grinwis M."/>
            <person name="Eshaghurshan C.S."/>
            <person name="Surette M.G."/>
            <person name="Young S.K."/>
            <person name="Zeng Q."/>
            <person name="Gargeya S."/>
            <person name="Fitzgerald M."/>
            <person name="Haas B."/>
            <person name="Abouelleil A."/>
            <person name="Alvarado L."/>
            <person name="Arachchi H.M."/>
            <person name="Berlin A."/>
            <person name="Brown A."/>
            <person name="Chapman S.B."/>
            <person name="Chen Z."/>
            <person name="Dunbar C."/>
            <person name="Freedman E."/>
            <person name="Gearin G."/>
            <person name="Goldberg J."/>
            <person name="Griggs A."/>
            <person name="Gujja S."/>
            <person name="Heiman D."/>
            <person name="Howarth C."/>
            <person name="Larson L."/>
            <person name="Lui A."/>
            <person name="MacDonald P.J.P."/>
            <person name="Montmayeur A."/>
            <person name="Murphy C."/>
            <person name="Neiman D."/>
            <person name="Pearson M."/>
            <person name="Priest M."/>
            <person name="Roberts A."/>
            <person name="Saif S."/>
            <person name="Shea T."/>
            <person name="Shenoy N."/>
            <person name="Sisk P."/>
            <person name="Stolte C."/>
            <person name="Sykes S."/>
            <person name="Wortman J."/>
            <person name="Nusbaum C."/>
            <person name="Birren B."/>
        </authorList>
    </citation>
    <scope>NUCLEOTIDE SEQUENCE [LARGE SCALE GENOMIC DNA]</scope>
    <source>
        <strain evidence="5">ATCC 700633</strain>
    </source>
</reference>
<evidence type="ECO:0000313" key="5">
    <source>
        <dbReference type="EMBL" id="EEW93173.1"/>
    </source>
</evidence>
<dbReference type="InterPro" id="IPR036286">
    <property type="entry name" value="LexA/Signal_pep-like_sf"/>
</dbReference>
<keyword evidence="1" id="KW-0805">Transcription regulation</keyword>
<dbReference type="SMART" id="SM00530">
    <property type="entry name" value="HTH_XRE"/>
    <property type="match status" value="1"/>
</dbReference>